<feature type="domain" description="EF-hand" evidence="17">
    <location>
        <begin position="678"/>
        <end position="713"/>
    </location>
</feature>
<reference evidence="18" key="1">
    <citation type="submission" date="2023-08" db="EMBL/GenBank/DDBJ databases">
        <title>Draft sequence of the Babesia gibsoni genome.</title>
        <authorList>
            <person name="Yamagishi J.Y."/>
            <person name="Xuan X.X."/>
        </authorList>
    </citation>
    <scope>NUCLEOTIDE SEQUENCE</scope>
    <source>
        <strain evidence="18">Azabu</strain>
    </source>
</reference>
<dbReference type="FunFam" id="3.30.200.20:FF:000315">
    <property type="entry name" value="Calcium-dependent protein kinase 3"/>
    <property type="match status" value="1"/>
</dbReference>
<evidence type="ECO:0000313" key="19">
    <source>
        <dbReference type="Proteomes" id="UP001230268"/>
    </source>
</evidence>
<evidence type="ECO:0000256" key="13">
    <source>
        <dbReference type="ARBA" id="ARBA00048679"/>
    </source>
</evidence>
<dbReference type="PROSITE" id="PS00018">
    <property type="entry name" value="EF_HAND_1"/>
    <property type="match status" value="1"/>
</dbReference>
<dbReference type="InterPro" id="IPR011992">
    <property type="entry name" value="EF-hand-dom_pair"/>
</dbReference>
<evidence type="ECO:0000256" key="14">
    <source>
        <dbReference type="PROSITE-ProRule" id="PRU10141"/>
    </source>
</evidence>
<dbReference type="EC" id="2.7.11.1" evidence="2"/>
<feature type="region of interest" description="Disordered" evidence="15">
    <location>
        <begin position="193"/>
        <end position="213"/>
    </location>
</feature>
<evidence type="ECO:0000256" key="5">
    <source>
        <dbReference type="ARBA" id="ARBA00022723"/>
    </source>
</evidence>
<dbReference type="InterPro" id="IPR011009">
    <property type="entry name" value="Kinase-like_dom_sf"/>
</dbReference>
<dbReference type="CDD" id="cd05117">
    <property type="entry name" value="STKc_CAMK"/>
    <property type="match status" value="1"/>
</dbReference>
<feature type="domain" description="EF-hand" evidence="17">
    <location>
        <begin position="716"/>
        <end position="751"/>
    </location>
</feature>
<dbReference type="InterPro" id="IPR008271">
    <property type="entry name" value="Ser/Thr_kinase_AS"/>
</dbReference>
<feature type="binding site" evidence="14">
    <location>
        <position position="335"/>
    </location>
    <ligand>
        <name>ATP</name>
        <dbReference type="ChEBI" id="CHEBI:30616"/>
    </ligand>
</feature>
<dbReference type="Pfam" id="PF13499">
    <property type="entry name" value="EF-hand_7"/>
    <property type="match status" value="1"/>
</dbReference>
<keyword evidence="3" id="KW-0723">Serine/threonine-protein kinase</keyword>
<keyword evidence="19" id="KW-1185">Reference proteome</keyword>
<comment type="similarity">
    <text evidence="11">Belongs to the protein kinase superfamily. Ser/Thr protein kinase family. CDPK subfamily.</text>
</comment>
<evidence type="ECO:0000256" key="12">
    <source>
        <dbReference type="ARBA" id="ARBA00047899"/>
    </source>
</evidence>
<dbReference type="PROSITE" id="PS50222">
    <property type="entry name" value="EF_HAND_2"/>
    <property type="match status" value="2"/>
</dbReference>
<organism evidence="18 19">
    <name type="scientific">Babesia gibsoni</name>
    <dbReference type="NCBI Taxonomy" id="33632"/>
    <lineage>
        <taxon>Eukaryota</taxon>
        <taxon>Sar</taxon>
        <taxon>Alveolata</taxon>
        <taxon>Apicomplexa</taxon>
        <taxon>Aconoidasida</taxon>
        <taxon>Piroplasmida</taxon>
        <taxon>Babesiidae</taxon>
        <taxon>Babesia</taxon>
    </lineage>
</organism>
<dbReference type="InterPro" id="IPR000719">
    <property type="entry name" value="Prot_kinase_dom"/>
</dbReference>
<dbReference type="SMART" id="SM00220">
    <property type="entry name" value="S_TKc"/>
    <property type="match status" value="1"/>
</dbReference>
<keyword evidence="10 14" id="KW-0067">ATP-binding</keyword>
<evidence type="ECO:0000256" key="10">
    <source>
        <dbReference type="ARBA" id="ARBA00022840"/>
    </source>
</evidence>
<feature type="compositionally biased region" description="Basic residues" evidence="15">
    <location>
        <begin position="114"/>
        <end position="127"/>
    </location>
</feature>
<dbReference type="Gene3D" id="1.10.238.10">
    <property type="entry name" value="EF-hand"/>
    <property type="match status" value="2"/>
</dbReference>
<evidence type="ECO:0000259" key="17">
    <source>
        <dbReference type="PROSITE" id="PS50222"/>
    </source>
</evidence>
<evidence type="ECO:0000256" key="11">
    <source>
        <dbReference type="ARBA" id="ARBA00024334"/>
    </source>
</evidence>
<dbReference type="EMBL" id="JAVEPI010000001">
    <property type="protein sequence ID" value="KAK1444665.1"/>
    <property type="molecule type" value="Genomic_DNA"/>
</dbReference>
<dbReference type="GO" id="GO:0005509">
    <property type="term" value="F:calcium ion binding"/>
    <property type="evidence" value="ECO:0007669"/>
    <property type="project" value="InterPro"/>
</dbReference>
<evidence type="ECO:0000256" key="7">
    <source>
        <dbReference type="ARBA" id="ARBA00022741"/>
    </source>
</evidence>
<evidence type="ECO:0000256" key="8">
    <source>
        <dbReference type="ARBA" id="ARBA00022777"/>
    </source>
</evidence>
<evidence type="ECO:0000256" key="9">
    <source>
        <dbReference type="ARBA" id="ARBA00022837"/>
    </source>
</evidence>
<keyword evidence="4" id="KW-0808">Transferase</keyword>
<dbReference type="FunFam" id="1.10.238.10:FF:000001">
    <property type="entry name" value="Calmodulin 1"/>
    <property type="match status" value="1"/>
</dbReference>
<dbReference type="CDD" id="cd00051">
    <property type="entry name" value="EFh"/>
    <property type="match status" value="1"/>
</dbReference>
<dbReference type="InterPro" id="IPR017441">
    <property type="entry name" value="Protein_kinase_ATP_BS"/>
</dbReference>
<dbReference type="SUPFAM" id="SSF47473">
    <property type="entry name" value="EF-hand"/>
    <property type="match status" value="1"/>
</dbReference>
<comment type="catalytic activity">
    <reaction evidence="12">
        <text>L-threonyl-[protein] + ATP = O-phospho-L-threonyl-[protein] + ADP + H(+)</text>
        <dbReference type="Rhea" id="RHEA:46608"/>
        <dbReference type="Rhea" id="RHEA-COMP:11060"/>
        <dbReference type="Rhea" id="RHEA-COMP:11605"/>
        <dbReference type="ChEBI" id="CHEBI:15378"/>
        <dbReference type="ChEBI" id="CHEBI:30013"/>
        <dbReference type="ChEBI" id="CHEBI:30616"/>
        <dbReference type="ChEBI" id="CHEBI:61977"/>
        <dbReference type="ChEBI" id="CHEBI:456216"/>
        <dbReference type="EC" id="2.7.11.1"/>
    </reaction>
</comment>
<dbReference type="PROSITE" id="PS50011">
    <property type="entry name" value="PROTEIN_KINASE_DOM"/>
    <property type="match status" value="1"/>
</dbReference>
<evidence type="ECO:0000256" key="6">
    <source>
        <dbReference type="ARBA" id="ARBA00022737"/>
    </source>
</evidence>
<dbReference type="Gene3D" id="3.30.200.20">
    <property type="entry name" value="Phosphorylase Kinase, domain 1"/>
    <property type="match status" value="1"/>
</dbReference>
<accession>A0AAD8PGB4</accession>
<feature type="region of interest" description="Disordered" evidence="15">
    <location>
        <begin position="114"/>
        <end position="145"/>
    </location>
</feature>
<dbReference type="SUPFAM" id="SSF56112">
    <property type="entry name" value="Protein kinase-like (PK-like)"/>
    <property type="match status" value="1"/>
</dbReference>
<evidence type="ECO:0000256" key="3">
    <source>
        <dbReference type="ARBA" id="ARBA00022527"/>
    </source>
</evidence>
<dbReference type="InterPro" id="IPR018247">
    <property type="entry name" value="EF_Hand_1_Ca_BS"/>
</dbReference>
<evidence type="ECO:0000256" key="2">
    <source>
        <dbReference type="ARBA" id="ARBA00012513"/>
    </source>
</evidence>
<dbReference type="SMART" id="SM00054">
    <property type="entry name" value="EFh"/>
    <property type="match status" value="3"/>
</dbReference>
<dbReference type="AlphaFoldDB" id="A0AAD8PGB4"/>
<keyword evidence="5" id="KW-0479">Metal-binding</keyword>
<dbReference type="Pfam" id="PF00069">
    <property type="entry name" value="Pkinase"/>
    <property type="match status" value="1"/>
</dbReference>
<comment type="caution">
    <text evidence="18">The sequence shown here is derived from an EMBL/GenBank/DDBJ whole genome shotgun (WGS) entry which is preliminary data.</text>
</comment>
<dbReference type="FunFam" id="1.10.510.10:FF:000475">
    <property type="entry name" value="Calcium-dependent protein kinase 5"/>
    <property type="match status" value="1"/>
</dbReference>
<proteinExistence type="inferred from homology"/>
<comment type="catalytic activity">
    <reaction evidence="13">
        <text>L-seryl-[protein] + ATP = O-phospho-L-seryl-[protein] + ADP + H(+)</text>
        <dbReference type="Rhea" id="RHEA:17989"/>
        <dbReference type="Rhea" id="RHEA-COMP:9863"/>
        <dbReference type="Rhea" id="RHEA-COMP:11604"/>
        <dbReference type="ChEBI" id="CHEBI:15378"/>
        <dbReference type="ChEBI" id="CHEBI:29999"/>
        <dbReference type="ChEBI" id="CHEBI:30616"/>
        <dbReference type="ChEBI" id="CHEBI:83421"/>
        <dbReference type="ChEBI" id="CHEBI:456216"/>
        <dbReference type="EC" id="2.7.11.1"/>
    </reaction>
</comment>
<gene>
    <name evidence="18" type="ORF">BgAZ_105710</name>
</gene>
<dbReference type="GO" id="GO:0004674">
    <property type="term" value="F:protein serine/threonine kinase activity"/>
    <property type="evidence" value="ECO:0007669"/>
    <property type="project" value="UniProtKB-KW"/>
</dbReference>
<sequence length="757" mass="85858">MAVGSSKKVTVTNGIKSQAGRSNPLVYKLKEGLNLKEKFKNLVNKKHICDFKGDKKARNGVDHDATDMTAQLASFEDTSLISGSTAVQYNSEANTPTKKKSYWTFLNHKNKLKDKKGHSILSKKSKSKEKEGMGNNHGGKHRDRCAHHADPTEVSILELPPNVIDKEGDLTPRSPEHKIPRWILGKKNNAAQTKKRTGYCHSPMGRSSSTEGKGAKGTLFHGLSLNLGAVKPVYNSLCTKCMPDEDKIKKGFKGLIIKAPVFNHIPDNERPKSKDSTPTFDRRLLIHETALVDGMSITDVYDLHNHRLGKGSYGQVLKARHKETGETNAVKIIRKANIENAMRMKREISIMKTLDHPNIVKLLEVYEDEDCLYLVMEMCAGGELFDEIVRRGCFDEKYAATMMRQIFSAVAYCHKRSILHRDLKPENILYANMTDESPIKVIDWGFATKCYEQHKFHTLVGTPYYVAPEVLLGNYDKSCDMWSAGVIMFIMLVGYPPFHGNDNATILKNVKRGTINFVPHHWRNISRSAVQLITRCLSYDPRYRISAKEAFNHEWILQNVNTMYLNPNARRCFTRDLAKRFQQFDQYNTMKRVALTCIAHHLSDMDIGPLNAAFEVLNKEGDGVIHVKDIVQGIVDENGDGPNDTSIEKLLSRLDIHCNGVIDYVEFIAASIEEDVYMQKDFCMKAFRLFDIDNKGVITKDNMRKVFQSSMKGNDFPEDFVEDIFNEVDLDRDGVINYTDFCTMLYGLSRPVEAITF</sequence>
<evidence type="ECO:0000256" key="1">
    <source>
        <dbReference type="ARBA" id="ARBA00001946"/>
    </source>
</evidence>
<feature type="domain" description="Protein kinase" evidence="16">
    <location>
        <begin position="302"/>
        <end position="556"/>
    </location>
</feature>
<dbReference type="InterPro" id="IPR050205">
    <property type="entry name" value="CDPK_Ser/Thr_kinases"/>
</dbReference>
<keyword evidence="6" id="KW-0677">Repeat</keyword>
<dbReference type="PANTHER" id="PTHR24349">
    <property type="entry name" value="SERINE/THREONINE-PROTEIN KINASE"/>
    <property type="match status" value="1"/>
</dbReference>
<keyword evidence="8 18" id="KW-0418">Kinase</keyword>
<name>A0AAD8PGB4_BABGI</name>
<protein>
    <recommendedName>
        <fullName evidence="2">non-specific serine/threonine protein kinase</fullName>
        <ecNumber evidence="2">2.7.11.1</ecNumber>
    </recommendedName>
</protein>
<keyword evidence="9" id="KW-0106">Calcium</keyword>
<dbReference type="PROSITE" id="PS00108">
    <property type="entry name" value="PROTEIN_KINASE_ST"/>
    <property type="match status" value="1"/>
</dbReference>
<keyword evidence="7 14" id="KW-0547">Nucleotide-binding</keyword>
<comment type="cofactor">
    <cofactor evidence="1">
        <name>Mg(2+)</name>
        <dbReference type="ChEBI" id="CHEBI:18420"/>
    </cofactor>
</comment>
<dbReference type="Gene3D" id="1.10.510.10">
    <property type="entry name" value="Transferase(Phosphotransferase) domain 1"/>
    <property type="match status" value="1"/>
</dbReference>
<evidence type="ECO:0000256" key="15">
    <source>
        <dbReference type="SAM" id="MobiDB-lite"/>
    </source>
</evidence>
<evidence type="ECO:0000313" key="18">
    <source>
        <dbReference type="EMBL" id="KAK1444665.1"/>
    </source>
</evidence>
<dbReference type="Proteomes" id="UP001230268">
    <property type="component" value="Unassembled WGS sequence"/>
</dbReference>
<dbReference type="GO" id="GO:0005524">
    <property type="term" value="F:ATP binding"/>
    <property type="evidence" value="ECO:0007669"/>
    <property type="project" value="UniProtKB-UniRule"/>
</dbReference>
<evidence type="ECO:0000259" key="16">
    <source>
        <dbReference type="PROSITE" id="PS50011"/>
    </source>
</evidence>
<dbReference type="InterPro" id="IPR002048">
    <property type="entry name" value="EF_hand_dom"/>
</dbReference>
<dbReference type="PROSITE" id="PS00107">
    <property type="entry name" value="PROTEIN_KINASE_ATP"/>
    <property type="match status" value="1"/>
</dbReference>
<evidence type="ECO:0000256" key="4">
    <source>
        <dbReference type="ARBA" id="ARBA00022679"/>
    </source>
</evidence>